<protein>
    <submittedName>
        <fullName evidence="4">Oxidoreductase, short chain dehydrogenase reductase family protein</fullName>
    </submittedName>
</protein>
<accession>A0A0R1YQH3</accession>
<dbReference type="EMBL" id="AZFZ01000011">
    <property type="protein sequence ID" value="KRM44615.1"/>
    <property type="molecule type" value="Genomic_DNA"/>
</dbReference>
<comment type="caution">
    <text evidence="4">The sequence shown here is derived from an EMBL/GenBank/DDBJ whole genome shotgun (WGS) entry which is preliminary data.</text>
</comment>
<evidence type="ECO:0000313" key="4">
    <source>
        <dbReference type="EMBL" id="KRM44615.1"/>
    </source>
</evidence>
<dbReference type="PANTHER" id="PTHR44196:SF1">
    <property type="entry name" value="DEHYDROGENASE_REDUCTASE SDR FAMILY MEMBER 7B"/>
    <property type="match status" value="1"/>
</dbReference>
<evidence type="ECO:0000313" key="5">
    <source>
        <dbReference type="Proteomes" id="UP000051010"/>
    </source>
</evidence>
<proteinExistence type="inferred from homology"/>
<dbReference type="Pfam" id="PF00106">
    <property type="entry name" value="adh_short"/>
    <property type="match status" value="1"/>
</dbReference>
<reference evidence="4 5" key="1">
    <citation type="journal article" date="2015" name="Genome Announc.">
        <title>Expanding the biotechnology potential of lactobacilli through comparative genomics of 213 strains and associated genera.</title>
        <authorList>
            <person name="Sun Z."/>
            <person name="Harris H.M."/>
            <person name="McCann A."/>
            <person name="Guo C."/>
            <person name="Argimon S."/>
            <person name="Zhang W."/>
            <person name="Yang X."/>
            <person name="Jeffery I.B."/>
            <person name="Cooney J.C."/>
            <person name="Kagawa T.F."/>
            <person name="Liu W."/>
            <person name="Song Y."/>
            <person name="Salvetti E."/>
            <person name="Wrobel A."/>
            <person name="Rasinkangas P."/>
            <person name="Parkhill J."/>
            <person name="Rea M.C."/>
            <person name="O'Sullivan O."/>
            <person name="Ritari J."/>
            <person name="Douillard F.P."/>
            <person name="Paul Ross R."/>
            <person name="Yang R."/>
            <person name="Briner A.E."/>
            <person name="Felis G.E."/>
            <person name="de Vos W.M."/>
            <person name="Barrangou R."/>
            <person name="Klaenhammer T.R."/>
            <person name="Caufield P.W."/>
            <person name="Cui Y."/>
            <person name="Zhang H."/>
            <person name="O'Toole P.W."/>
        </authorList>
    </citation>
    <scope>NUCLEOTIDE SEQUENCE [LARGE SCALE GENOMIC DNA]</scope>
    <source>
        <strain evidence="4 5">DSM 18390</strain>
    </source>
</reference>
<comment type="similarity">
    <text evidence="1 3">Belongs to the short-chain dehydrogenases/reductases (SDR) family.</text>
</comment>
<sequence>MNAKTILITGANRGIGLETARQLADAGHQIIVGVRNADKLQPTIDQLVKFGVDAERVSGVQIDLNDSASITAAGKAIADQHPDLGVLINNAGISGDMQKPALETTIPEYQETLNVNLFGTMRVTEAMLPVLLKNRGQIVNLTGPFSATKWYNPAAYRVSKIALNAWIQTLAVDIENQKLPISILGIFPGGVSTDINNHRQGPYMKTTEDAAGLILRILKDGKRHNGDIIGPDGTVISKVE</sequence>
<dbReference type="PRINTS" id="PR00081">
    <property type="entry name" value="GDHRDH"/>
</dbReference>
<name>A0A0R1YQH3_9LACO</name>
<gene>
    <name evidence="4" type="ORF">FD47_GL000253</name>
</gene>
<dbReference type="RefSeq" id="WP_054733360.1">
    <property type="nucleotide sequence ID" value="NZ_AZFZ01000011.1"/>
</dbReference>
<dbReference type="SUPFAM" id="SSF51735">
    <property type="entry name" value="NAD(P)-binding Rossmann-fold domains"/>
    <property type="match status" value="1"/>
</dbReference>
<dbReference type="GO" id="GO:0016020">
    <property type="term" value="C:membrane"/>
    <property type="evidence" value="ECO:0007669"/>
    <property type="project" value="TreeGrafter"/>
</dbReference>
<dbReference type="AlphaFoldDB" id="A0A0R1YQH3"/>
<dbReference type="Proteomes" id="UP000051010">
    <property type="component" value="Unassembled WGS sequence"/>
</dbReference>
<dbReference type="InterPro" id="IPR036291">
    <property type="entry name" value="NAD(P)-bd_dom_sf"/>
</dbReference>
<dbReference type="GO" id="GO:0016491">
    <property type="term" value="F:oxidoreductase activity"/>
    <property type="evidence" value="ECO:0007669"/>
    <property type="project" value="UniProtKB-KW"/>
</dbReference>
<keyword evidence="2" id="KW-0560">Oxidoreductase</keyword>
<organism evidence="4 5">
    <name type="scientific">Lentilactobacillus parafarraginis DSM 18390 = JCM 14109</name>
    <dbReference type="NCBI Taxonomy" id="1423786"/>
    <lineage>
        <taxon>Bacteria</taxon>
        <taxon>Bacillati</taxon>
        <taxon>Bacillota</taxon>
        <taxon>Bacilli</taxon>
        <taxon>Lactobacillales</taxon>
        <taxon>Lactobacillaceae</taxon>
        <taxon>Lentilactobacillus</taxon>
    </lineage>
</organism>
<evidence type="ECO:0000256" key="3">
    <source>
        <dbReference type="RuleBase" id="RU000363"/>
    </source>
</evidence>
<dbReference type="PRINTS" id="PR00080">
    <property type="entry name" value="SDRFAMILY"/>
</dbReference>
<dbReference type="PANTHER" id="PTHR44196">
    <property type="entry name" value="DEHYDROGENASE/REDUCTASE SDR FAMILY MEMBER 7B"/>
    <property type="match status" value="1"/>
</dbReference>
<dbReference type="PATRIC" id="fig|1423786.4.peg.256"/>
<dbReference type="Gene3D" id="3.40.50.720">
    <property type="entry name" value="NAD(P)-binding Rossmann-like Domain"/>
    <property type="match status" value="1"/>
</dbReference>
<evidence type="ECO:0000256" key="2">
    <source>
        <dbReference type="ARBA" id="ARBA00023002"/>
    </source>
</evidence>
<evidence type="ECO:0000256" key="1">
    <source>
        <dbReference type="ARBA" id="ARBA00006484"/>
    </source>
</evidence>
<dbReference type="InterPro" id="IPR002347">
    <property type="entry name" value="SDR_fam"/>
</dbReference>